<dbReference type="SUPFAM" id="SSF51735">
    <property type="entry name" value="NAD(P)-binding Rossmann-fold domains"/>
    <property type="match status" value="1"/>
</dbReference>
<dbReference type="InterPro" id="IPR036291">
    <property type="entry name" value="NAD(P)-bd_dom_sf"/>
</dbReference>
<dbReference type="AlphaFoldDB" id="A0A9P4LHS4"/>
<dbReference type="InterPro" id="IPR051164">
    <property type="entry name" value="NmrA-like_oxidored"/>
</dbReference>
<evidence type="ECO:0000313" key="4">
    <source>
        <dbReference type="EMBL" id="KAF2024434.1"/>
    </source>
</evidence>
<dbReference type="OrthoDB" id="300709at2759"/>
<dbReference type="PANTHER" id="PTHR42748">
    <property type="entry name" value="NITROGEN METABOLITE REPRESSION PROTEIN NMRA FAMILY MEMBER"/>
    <property type="match status" value="1"/>
</dbReference>
<accession>A0A9P4LHS4</accession>
<dbReference type="PANTHER" id="PTHR42748:SF11">
    <property type="entry name" value="NMRA-LIKE DOMAIN-CONTAINING PROTEIN"/>
    <property type="match status" value="1"/>
</dbReference>
<evidence type="ECO:0000256" key="2">
    <source>
        <dbReference type="ARBA" id="ARBA00022857"/>
    </source>
</evidence>
<proteinExistence type="inferred from homology"/>
<reference evidence="4" key="1">
    <citation type="journal article" date="2020" name="Stud. Mycol.">
        <title>101 Dothideomycetes genomes: a test case for predicting lifestyles and emergence of pathogens.</title>
        <authorList>
            <person name="Haridas S."/>
            <person name="Albert R."/>
            <person name="Binder M."/>
            <person name="Bloem J."/>
            <person name="Labutti K."/>
            <person name="Salamov A."/>
            <person name="Andreopoulos B."/>
            <person name="Baker S."/>
            <person name="Barry K."/>
            <person name="Bills G."/>
            <person name="Bluhm B."/>
            <person name="Cannon C."/>
            <person name="Castanera R."/>
            <person name="Culley D."/>
            <person name="Daum C."/>
            <person name="Ezra D."/>
            <person name="Gonzalez J."/>
            <person name="Henrissat B."/>
            <person name="Kuo A."/>
            <person name="Liang C."/>
            <person name="Lipzen A."/>
            <person name="Lutzoni F."/>
            <person name="Magnuson J."/>
            <person name="Mondo S."/>
            <person name="Nolan M."/>
            <person name="Ohm R."/>
            <person name="Pangilinan J."/>
            <person name="Park H.-J."/>
            <person name="Ramirez L."/>
            <person name="Alfaro M."/>
            <person name="Sun H."/>
            <person name="Tritt A."/>
            <person name="Yoshinaga Y."/>
            <person name="Zwiers L.-H."/>
            <person name="Turgeon B."/>
            <person name="Goodwin S."/>
            <person name="Spatafora J."/>
            <person name="Crous P."/>
            <person name="Grigoriev I."/>
        </authorList>
    </citation>
    <scope>NUCLEOTIDE SEQUENCE</scope>
    <source>
        <strain evidence="4">CBS 110217</strain>
    </source>
</reference>
<sequence length="329" mass="35684">MSNKKILAVFGATGQQGTSVINHVLAHPKLSQTYTIRGITRDTTSPKATQLHAVQGIEVVEADVSNPQSLATVLKGVHAVFAMTAPSFGPDRFEVEFEQGKNIYHAAADAGVRLFTFSTLPSIRDISSGKYTAITPFDAKAAVEKYIRSQSPSSAFVSLGMFMQNFHSQLYLNPRKVSGAAGSSSSSEEEVWAFQRPMPSHIKTPYIEAVSDVGKFVGAILSDPEKYAGKTLLASQALYTQDEIVSALVKATGKKIVYKQVSVDEFAKSIDFLGGFAEIFVEGFQAQEEYGYYGPGTEEGVAWAAEQAETQGRLTTLEEYLEKNPLQLA</sequence>
<protein>
    <submittedName>
        <fullName evidence="4">NAD(P)-binding protein</fullName>
    </submittedName>
</protein>
<evidence type="ECO:0000259" key="3">
    <source>
        <dbReference type="Pfam" id="PF05368"/>
    </source>
</evidence>
<keyword evidence="5" id="KW-1185">Reference proteome</keyword>
<dbReference type="CDD" id="cd05251">
    <property type="entry name" value="NmrA_like_SDR_a"/>
    <property type="match status" value="1"/>
</dbReference>
<dbReference type="Gene3D" id="3.90.25.10">
    <property type="entry name" value="UDP-galactose 4-epimerase, domain 1"/>
    <property type="match status" value="1"/>
</dbReference>
<name>A0A9P4LHS4_9PLEO</name>
<dbReference type="Pfam" id="PF05368">
    <property type="entry name" value="NmrA"/>
    <property type="match status" value="1"/>
</dbReference>
<feature type="domain" description="NmrA-like" evidence="3">
    <location>
        <begin position="4"/>
        <end position="321"/>
    </location>
</feature>
<dbReference type="GO" id="GO:0005634">
    <property type="term" value="C:nucleus"/>
    <property type="evidence" value="ECO:0007669"/>
    <property type="project" value="TreeGrafter"/>
</dbReference>
<evidence type="ECO:0000313" key="5">
    <source>
        <dbReference type="Proteomes" id="UP000799777"/>
    </source>
</evidence>
<dbReference type="Gene3D" id="3.40.50.720">
    <property type="entry name" value="NAD(P)-binding Rossmann-like Domain"/>
    <property type="match status" value="1"/>
</dbReference>
<organism evidence="4 5">
    <name type="scientific">Setomelanomma holmii</name>
    <dbReference type="NCBI Taxonomy" id="210430"/>
    <lineage>
        <taxon>Eukaryota</taxon>
        <taxon>Fungi</taxon>
        <taxon>Dikarya</taxon>
        <taxon>Ascomycota</taxon>
        <taxon>Pezizomycotina</taxon>
        <taxon>Dothideomycetes</taxon>
        <taxon>Pleosporomycetidae</taxon>
        <taxon>Pleosporales</taxon>
        <taxon>Pleosporineae</taxon>
        <taxon>Phaeosphaeriaceae</taxon>
        <taxon>Setomelanomma</taxon>
    </lineage>
</organism>
<comment type="caution">
    <text evidence="4">The sequence shown here is derived from an EMBL/GenBank/DDBJ whole genome shotgun (WGS) entry which is preliminary data.</text>
</comment>
<dbReference type="InterPro" id="IPR008030">
    <property type="entry name" value="NmrA-like"/>
</dbReference>
<dbReference type="Proteomes" id="UP000799777">
    <property type="component" value="Unassembled WGS sequence"/>
</dbReference>
<evidence type="ECO:0000256" key="1">
    <source>
        <dbReference type="ARBA" id="ARBA00006328"/>
    </source>
</evidence>
<keyword evidence="2" id="KW-0521">NADP</keyword>
<gene>
    <name evidence="4" type="ORF">EK21DRAFT_78700</name>
</gene>
<dbReference type="EMBL" id="ML978295">
    <property type="protein sequence ID" value="KAF2024434.1"/>
    <property type="molecule type" value="Genomic_DNA"/>
</dbReference>
<comment type="similarity">
    <text evidence="1">Belongs to the NmrA-type oxidoreductase family.</text>
</comment>